<dbReference type="AlphaFoldDB" id="D8RVR5"/>
<feature type="transmembrane region" description="Helical" evidence="8">
    <location>
        <begin position="71"/>
        <end position="90"/>
    </location>
</feature>
<dbReference type="Pfam" id="PF03547">
    <property type="entry name" value="Mem_trans"/>
    <property type="match status" value="1"/>
</dbReference>
<feature type="transmembrane region" description="Helical" evidence="8">
    <location>
        <begin position="132"/>
        <end position="152"/>
    </location>
</feature>
<comment type="caution">
    <text evidence="8">Lacks conserved residue(s) required for the propagation of feature annotation.</text>
</comment>
<feature type="region of interest" description="Disordered" evidence="9">
    <location>
        <begin position="410"/>
        <end position="434"/>
    </location>
</feature>
<feature type="transmembrane region" description="Helical" evidence="8">
    <location>
        <begin position="489"/>
        <end position="508"/>
    </location>
</feature>
<organism evidence="11">
    <name type="scientific">Selaginella moellendorffii</name>
    <name type="common">Spikemoss</name>
    <dbReference type="NCBI Taxonomy" id="88036"/>
    <lineage>
        <taxon>Eukaryota</taxon>
        <taxon>Viridiplantae</taxon>
        <taxon>Streptophyta</taxon>
        <taxon>Embryophyta</taxon>
        <taxon>Tracheophyta</taxon>
        <taxon>Lycopodiopsida</taxon>
        <taxon>Selaginellales</taxon>
        <taxon>Selaginellaceae</taxon>
        <taxon>Selaginella</taxon>
    </lineage>
</organism>
<dbReference type="GO" id="GO:0009734">
    <property type="term" value="P:auxin-activated signaling pathway"/>
    <property type="evidence" value="ECO:0007669"/>
    <property type="project" value="UniProtKB-UniRule"/>
</dbReference>
<feature type="region of interest" description="Disordered" evidence="9">
    <location>
        <begin position="208"/>
        <end position="239"/>
    </location>
</feature>
<feature type="transmembrane region" description="Helical" evidence="8">
    <location>
        <begin position="520"/>
        <end position="544"/>
    </location>
</feature>
<keyword evidence="5 8" id="KW-1133">Transmembrane helix</keyword>
<keyword evidence="11" id="KW-1185">Reference proteome</keyword>
<comment type="subcellular location">
    <subcellularLocation>
        <location evidence="1 8">Membrane</location>
        <topology evidence="1 8">Multi-pass membrane protein</topology>
    </subcellularLocation>
</comment>
<keyword evidence="3 8" id="KW-0813">Transport</keyword>
<dbReference type="InterPro" id="IPR004776">
    <property type="entry name" value="Mem_transp_PIN-like"/>
</dbReference>
<feature type="transmembrane region" description="Helical" evidence="8">
    <location>
        <begin position="580"/>
        <end position="600"/>
    </location>
</feature>
<dbReference type="NCBIfam" id="TIGR00946">
    <property type="entry name" value="2a69"/>
    <property type="match status" value="1"/>
</dbReference>
<gene>
    <name evidence="10" type="primary">PIN2-1</name>
    <name evidence="10" type="ORF">SELMODRAFT_102666</name>
</gene>
<keyword evidence="4 8" id="KW-0812">Transmembrane</keyword>
<evidence type="ECO:0000313" key="11">
    <source>
        <dbReference type="Proteomes" id="UP000001514"/>
    </source>
</evidence>
<feature type="transmembrane region" description="Helical" evidence="8">
    <location>
        <begin position="551"/>
        <end position="568"/>
    </location>
</feature>
<dbReference type="OMA" id="LWANFTH"/>
<keyword evidence="6 8" id="KW-0472">Membrane</keyword>
<dbReference type="InterPro" id="IPR051107">
    <property type="entry name" value="Auxin_Efflux_Carrier"/>
</dbReference>
<feature type="transmembrane region" description="Helical" evidence="8">
    <location>
        <begin position="40"/>
        <end position="59"/>
    </location>
</feature>
<dbReference type="FunCoup" id="D8RVR5">
    <property type="interactions" value="53"/>
</dbReference>
<feature type="transmembrane region" description="Helical" evidence="8">
    <location>
        <begin position="7"/>
        <end position="28"/>
    </location>
</feature>
<dbReference type="Gramene" id="EFJ23822">
    <property type="protein sequence ID" value="EFJ23822"/>
    <property type="gene ID" value="SELMODRAFT_102666"/>
</dbReference>
<accession>D8RVR5</accession>
<evidence type="ECO:0000256" key="9">
    <source>
        <dbReference type="SAM" id="MobiDB-lite"/>
    </source>
</evidence>
<dbReference type="KEGG" id="smo:SELMODRAFT_102666"/>
<evidence type="ECO:0000256" key="5">
    <source>
        <dbReference type="ARBA" id="ARBA00022989"/>
    </source>
</evidence>
<dbReference type="InParanoid" id="D8RVR5"/>
<evidence type="ECO:0000256" key="4">
    <source>
        <dbReference type="ARBA" id="ARBA00022692"/>
    </source>
</evidence>
<dbReference type="GO" id="GO:0010329">
    <property type="term" value="F:auxin efflux transmembrane transporter activity"/>
    <property type="evidence" value="ECO:0000318"/>
    <property type="project" value="GO_Central"/>
</dbReference>
<name>D8RVR5_SELML</name>
<dbReference type="GO" id="GO:0010315">
    <property type="term" value="P:auxin export across the plasma membrane"/>
    <property type="evidence" value="ECO:0000318"/>
    <property type="project" value="GO_Central"/>
</dbReference>
<protein>
    <recommendedName>
        <fullName evidence="8">Auxin efflux carrier component</fullName>
    </recommendedName>
</protein>
<dbReference type="HOGENOM" id="CLU_019285_1_1_1"/>
<dbReference type="InterPro" id="IPR014024">
    <property type="entry name" value="Auxin_eff_plant"/>
</dbReference>
<dbReference type="PANTHER" id="PTHR31752:SF18">
    <property type="entry name" value="AUXIN EFFLUX CARRIER COMPONENT 1"/>
    <property type="match status" value="1"/>
</dbReference>
<evidence type="ECO:0000256" key="1">
    <source>
        <dbReference type="ARBA" id="ARBA00004141"/>
    </source>
</evidence>
<dbReference type="STRING" id="88036.D8RVR5"/>
<evidence type="ECO:0000256" key="8">
    <source>
        <dbReference type="RuleBase" id="RU362108"/>
    </source>
</evidence>
<proteinExistence type="inferred from homology"/>
<dbReference type="GO" id="GO:0009926">
    <property type="term" value="P:auxin polar transport"/>
    <property type="evidence" value="ECO:0000318"/>
    <property type="project" value="GO_Central"/>
</dbReference>
<dbReference type="Proteomes" id="UP000001514">
    <property type="component" value="Unassembled WGS sequence"/>
</dbReference>
<dbReference type="GO" id="GO:0005783">
    <property type="term" value="C:endoplasmic reticulum"/>
    <property type="evidence" value="ECO:0000318"/>
    <property type="project" value="GO_Central"/>
</dbReference>
<feature type="transmembrane region" description="Helical" evidence="8">
    <location>
        <begin position="102"/>
        <end position="125"/>
    </location>
</feature>
<feature type="compositionally biased region" description="Polar residues" evidence="9">
    <location>
        <begin position="210"/>
        <end position="238"/>
    </location>
</feature>
<evidence type="ECO:0000256" key="3">
    <source>
        <dbReference type="ARBA" id="ARBA00022448"/>
    </source>
</evidence>
<sequence length="602" mass="65347">MISGGDFYQVMAAVVPLYVAMILAYGSVRWWGILTPEQCSGINRFVALFAVPLLSFQIISKNNPYLMNPQFIAADAIQKAAVMLVLAIWARYSSRASFEWVITHFMVATLPNTLVMGIPLLYAMYGEKHGSLVVQAVVLQCIVWYTLLLVMYEYRSAKILILEQFPDTAASIVSFKVDSDVISLDGRDQPVLTEAEVGDDGRIHVKVRKSTSSAQSARSPMASMFSSKAGTPRPSNLTGAEIYSLHSSRNMTPRDSSFTRGDAYLMSGGGNSSLMSSNIFGRASTGHHAGGTYSPSPSMQLPKKVANNNISSTTGKDNSATNVLQGIPQGKSADYDAKELHMFVWSSSASPTSEKGLHVFGGTDFNARDGAKFDPKETKLYLHQEFSFADRNGAYDPSDKLEPNLAKLESSSTVELAPKTPNLNGGGTGEGNQAMPPATVMTRLILDMVWRKLVRNPNTYSSLIGLVWALVSFRWNVKAPKLIEKSITILSDAGLGMAMFSLGLFMALQPRILACGTSMAMFGMLLRFFCSPAIMSVASIAVGLRKLDLRAAIVQAALPQGIVPFVFAKEYNVHPDVLSTAVIFGMLVALPITLLYYVLLGI</sequence>
<comment type="similarity">
    <text evidence="2 8">Belongs to the auxin efflux carrier (TC 2.A.69.1) family.</text>
</comment>
<comment type="function">
    <text evidence="8">May act as a component of the auxin efflux carrier.</text>
</comment>
<reference evidence="10 11" key="1">
    <citation type="journal article" date="2011" name="Science">
        <title>The Selaginella genome identifies genetic changes associated with the evolution of vascular plants.</title>
        <authorList>
            <person name="Banks J.A."/>
            <person name="Nishiyama T."/>
            <person name="Hasebe M."/>
            <person name="Bowman J.L."/>
            <person name="Gribskov M."/>
            <person name="dePamphilis C."/>
            <person name="Albert V.A."/>
            <person name="Aono N."/>
            <person name="Aoyama T."/>
            <person name="Ambrose B.A."/>
            <person name="Ashton N.W."/>
            <person name="Axtell M.J."/>
            <person name="Barker E."/>
            <person name="Barker M.S."/>
            <person name="Bennetzen J.L."/>
            <person name="Bonawitz N.D."/>
            <person name="Chapple C."/>
            <person name="Cheng C."/>
            <person name="Correa L.G."/>
            <person name="Dacre M."/>
            <person name="DeBarry J."/>
            <person name="Dreyer I."/>
            <person name="Elias M."/>
            <person name="Engstrom E.M."/>
            <person name="Estelle M."/>
            <person name="Feng L."/>
            <person name="Finet C."/>
            <person name="Floyd S.K."/>
            <person name="Frommer W.B."/>
            <person name="Fujita T."/>
            <person name="Gramzow L."/>
            <person name="Gutensohn M."/>
            <person name="Harholt J."/>
            <person name="Hattori M."/>
            <person name="Heyl A."/>
            <person name="Hirai T."/>
            <person name="Hiwatashi Y."/>
            <person name="Ishikawa M."/>
            <person name="Iwata M."/>
            <person name="Karol K.G."/>
            <person name="Koehler B."/>
            <person name="Kolukisaoglu U."/>
            <person name="Kubo M."/>
            <person name="Kurata T."/>
            <person name="Lalonde S."/>
            <person name="Li K."/>
            <person name="Li Y."/>
            <person name="Litt A."/>
            <person name="Lyons E."/>
            <person name="Manning G."/>
            <person name="Maruyama T."/>
            <person name="Michael T.P."/>
            <person name="Mikami K."/>
            <person name="Miyazaki S."/>
            <person name="Morinaga S."/>
            <person name="Murata T."/>
            <person name="Mueller-Roeber B."/>
            <person name="Nelson D.R."/>
            <person name="Obara M."/>
            <person name="Oguri Y."/>
            <person name="Olmstead R.G."/>
            <person name="Onodera N."/>
            <person name="Petersen B.L."/>
            <person name="Pils B."/>
            <person name="Prigge M."/>
            <person name="Rensing S.A."/>
            <person name="Riano-Pachon D.M."/>
            <person name="Roberts A.W."/>
            <person name="Sato Y."/>
            <person name="Scheller H.V."/>
            <person name="Schulz B."/>
            <person name="Schulz C."/>
            <person name="Shakirov E.V."/>
            <person name="Shibagaki N."/>
            <person name="Shinohara N."/>
            <person name="Shippen D.E."/>
            <person name="Soerensen I."/>
            <person name="Sotooka R."/>
            <person name="Sugimoto N."/>
            <person name="Sugita M."/>
            <person name="Sumikawa N."/>
            <person name="Tanurdzic M."/>
            <person name="Theissen G."/>
            <person name="Ulvskov P."/>
            <person name="Wakazuki S."/>
            <person name="Weng J.K."/>
            <person name="Willats W.W."/>
            <person name="Wipf D."/>
            <person name="Wolf P.G."/>
            <person name="Yang L."/>
            <person name="Zimmer A.D."/>
            <person name="Zhu Q."/>
            <person name="Mitros T."/>
            <person name="Hellsten U."/>
            <person name="Loque D."/>
            <person name="Otillar R."/>
            <person name="Salamov A."/>
            <person name="Schmutz J."/>
            <person name="Shapiro H."/>
            <person name="Lindquist E."/>
            <person name="Lucas S."/>
            <person name="Rokhsar D."/>
            <person name="Grigoriev I.V."/>
        </authorList>
    </citation>
    <scope>NUCLEOTIDE SEQUENCE [LARGE SCALE GENOMIC DNA]</scope>
</reference>
<keyword evidence="7 8" id="KW-0927">Auxin signaling pathway</keyword>
<evidence type="ECO:0000256" key="7">
    <source>
        <dbReference type="ARBA" id="ARBA00023294"/>
    </source>
</evidence>
<dbReference type="PANTHER" id="PTHR31752">
    <property type="entry name" value="AUXIN EFFLUX CARRIER COMPONENT 1B-RELATED"/>
    <property type="match status" value="1"/>
</dbReference>
<dbReference type="eggNOG" id="ENOG502QS61">
    <property type="taxonomic scope" value="Eukaryota"/>
</dbReference>
<dbReference type="EMBL" id="GL377591">
    <property type="protein sequence ID" value="EFJ23822.1"/>
    <property type="molecule type" value="Genomic_DNA"/>
</dbReference>
<evidence type="ECO:0000256" key="2">
    <source>
        <dbReference type="ARBA" id="ARBA00009177"/>
    </source>
</evidence>
<evidence type="ECO:0000256" key="6">
    <source>
        <dbReference type="ARBA" id="ARBA00023136"/>
    </source>
</evidence>
<evidence type="ECO:0000313" key="10">
    <source>
        <dbReference type="EMBL" id="EFJ23822.1"/>
    </source>
</evidence>
<dbReference type="GO" id="GO:0005886">
    <property type="term" value="C:plasma membrane"/>
    <property type="evidence" value="ECO:0000318"/>
    <property type="project" value="GO_Central"/>
</dbReference>